<dbReference type="EMBL" id="AGNL01014966">
    <property type="protein sequence ID" value="EJK66441.1"/>
    <property type="molecule type" value="Genomic_DNA"/>
</dbReference>
<sequence>MGGDGAKNGEEQFLSWVRGAETTPRALSRRPLSPGEPALRPAEITRSGSAKIGCGPLVQSRLTTLAATMATSLHPSIGGARRSMVGSLSVAIDHGRQERSQKVPVYEGGEDQRVAGGVPGCPGSSSVRCGPDDQRQDSWAGSVGSSTQGARRYHFGSGVSNTAACALNEQRKKKQSGAQELVEKLVEKFKWEPTSKLIDEIKKKMKYSVYVREDILAHAVDLLEENGIEVLSAPYEAMISEVELNSFFRAKPLIHSGTKKAT</sequence>
<proteinExistence type="predicted"/>
<reference evidence="2 3" key="1">
    <citation type="journal article" date="2012" name="Genome Biol.">
        <title>Genome and low-iron response of an oceanic diatom adapted to chronic iron limitation.</title>
        <authorList>
            <person name="Lommer M."/>
            <person name="Specht M."/>
            <person name="Roy A.S."/>
            <person name="Kraemer L."/>
            <person name="Andreson R."/>
            <person name="Gutowska M.A."/>
            <person name="Wolf J."/>
            <person name="Bergner S.V."/>
            <person name="Schilhabel M.B."/>
            <person name="Klostermeier U.C."/>
            <person name="Beiko R.G."/>
            <person name="Rosenstiel P."/>
            <person name="Hippler M."/>
            <person name="Laroche J."/>
        </authorList>
    </citation>
    <scope>NUCLEOTIDE SEQUENCE [LARGE SCALE GENOMIC DNA]</scope>
    <source>
        <strain evidence="2 3">CCMP1005</strain>
    </source>
</reference>
<evidence type="ECO:0000256" key="1">
    <source>
        <dbReference type="SAM" id="MobiDB-lite"/>
    </source>
</evidence>
<gene>
    <name evidence="2" type="ORF">THAOC_12645</name>
</gene>
<accession>K0SZG2</accession>
<name>K0SZG2_THAOC</name>
<feature type="region of interest" description="Disordered" evidence="1">
    <location>
        <begin position="110"/>
        <end position="148"/>
    </location>
</feature>
<protein>
    <submittedName>
        <fullName evidence="2">Uncharacterized protein</fullName>
    </submittedName>
</protein>
<keyword evidence="3" id="KW-1185">Reference proteome</keyword>
<evidence type="ECO:0000313" key="3">
    <source>
        <dbReference type="Proteomes" id="UP000266841"/>
    </source>
</evidence>
<comment type="caution">
    <text evidence="2">The sequence shown here is derived from an EMBL/GenBank/DDBJ whole genome shotgun (WGS) entry which is preliminary data.</text>
</comment>
<organism evidence="2 3">
    <name type="scientific">Thalassiosira oceanica</name>
    <name type="common">Marine diatom</name>
    <dbReference type="NCBI Taxonomy" id="159749"/>
    <lineage>
        <taxon>Eukaryota</taxon>
        <taxon>Sar</taxon>
        <taxon>Stramenopiles</taxon>
        <taxon>Ochrophyta</taxon>
        <taxon>Bacillariophyta</taxon>
        <taxon>Coscinodiscophyceae</taxon>
        <taxon>Thalassiosirophycidae</taxon>
        <taxon>Thalassiosirales</taxon>
        <taxon>Thalassiosiraceae</taxon>
        <taxon>Thalassiosira</taxon>
    </lineage>
</organism>
<feature type="compositionally biased region" description="Polar residues" evidence="1">
    <location>
        <begin position="137"/>
        <end position="148"/>
    </location>
</feature>
<dbReference type="OrthoDB" id="26491at2759"/>
<dbReference type="Gene3D" id="3.40.50.1010">
    <property type="entry name" value="5'-nuclease"/>
    <property type="match status" value="1"/>
</dbReference>
<dbReference type="Proteomes" id="UP000266841">
    <property type="component" value="Unassembled WGS sequence"/>
</dbReference>
<feature type="region of interest" description="Disordered" evidence="1">
    <location>
        <begin position="1"/>
        <end position="40"/>
    </location>
</feature>
<dbReference type="AlphaFoldDB" id="K0SZG2"/>
<evidence type="ECO:0000313" key="2">
    <source>
        <dbReference type="EMBL" id="EJK66441.1"/>
    </source>
</evidence>